<dbReference type="Proteomes" id="UP000216033">
    <property type="component" value="Unassembled WGS sequence"/>
</dbReference>
<protein>
    <submittedName>
        <fullName evidence="3">Uncharacterized protein</fullName>
    </submittedName>
</protein>
<dbReference type="Gene3D" id="6.10.140.1630">
    <property type="match status" value="1"/>
</dbReference>
<name>A0A270B7R7_9PROT</name>
<dbReference type="InterPro" id="IPR022741">
    <property type="entry name" value="Phage_B103_Gp8"/>
</dbReference>
<gene>
    <name evidence="3" type="ORF">B9K05_11915</name>
</gene>
<evidence type="ECO:0000256" key="1">
    <source>
        <dbReference type="ARBA" id="ARBA00004328"/>
    </source>
</evidence>
<evidence type="ECO:0000256" key="2">
    <source>
        <dbReference type="ARBA" id="ARBA00022581"/>
    </source>
</evidence>
<comment type="caution">
    <text evidence="3">The sequence shown here is derived from an EMBL/GenBank/DDBJ whole genome shotgun (WGS) entry which is preliminary data.</text>
</comment>
<sequence>MAVTVNDLAAVGIAPQAARVIMQAITEAASGGGYTLPAASSTAIGGVKMAANVANAGESSATDVAGAVADLNALATKFNAALAGMQAAGQMASP</sequence>
<keyword evidence="4" id="KW-1185">Reference proteome</keyword>
<reference evidence="3 4" key="1">
    <citation type="submission" date="2017-04" db="EMBL/GenBank/DDBJ databases">
        <title>Kefir bacterial isolates.</title>
        <authorList>
            <person name="Kim Y."/>
            <person name="Blasche S."/>
            <person name="Patil K.R."/>
        </authorList>
    </citation>
    <scope>NUCLEOTIDE SEQUENCE [LARGE SCALE GENOMIC DNA]</scope>
    <source>
        <strain evidence="3 4">KR-2</strain>
    </source>
</reference>
<keyword evidence="2" id="KW-0945">Host-virus interaction</keyword>
<dbReference type="Pfam" id="PF11133">
    <property type="entry name" value="Phage_head_fibr"/>
    <property type="match status" value="1"/>
</dbReference>
<accession>A0A270B7R7</accession>
<evidence type="ECO:0000313" key="4">
    <source>
        <dbReference type="Proteomes" id="UP000216033"/>
    </source>
</evidence>
<dbReference type="AlphaFoldDB" id="A0A270B7R7"/>
<dbReference type="EMBL" id="NDFP01000015">
    <property type="protein sequence ID" value="PAL21057.1"/>
    <property type="molecule type" value="Genomic_DNA"/>
</dbReference>
<dbReference type="RefSeq" id="WP_095351850.1">
    <property type="nucleotide sequence ID" value="NZ_NDFO01000016.1"/>
</dbReference>
<comment type="subcellular location">
    <subcellularLocation>
        <location evidence="1">Virion</location>
    </subcellularLocation>
</comment>
<evidence type="ECO:0000313" key="3">
    <source>
        <dbReference type="EMBL" id="PAL21057.1"/>
    </source>
</evidence>
<organism evidence="3 4">
    <name type="scientific">Acetobacter syzygii</name>
    <dbReference type="NCBI Taxonomy" id="146476"/>
    <lineage>
        <taxon>Bacteria</taxon>
        <taxon>Pseudomonadati</taxon>
        <taxon>Pseudomonadota</taxon>
        <taxon>Alphaproteobacteria</taxon>
        <taxon>Acetobacterales</taxon>
        <taxon>Acetobacteraceae</taxon>
        <taxon>Acetobacter</taxon>
    </lineage>
</organism>
<proteinExistence type="predicted"/>